<dbReference type="Proteomes" id="UP000309667">
    <property type="component" value="Unassembled WGS sequence"/>
</dbReference>
<feature type="compositionally biased region" description="Basic and acidic residues" evidence="1">
    <location>
        <begin position="176"/>
        <end position="188"/>
    </location>
</feature>
<accession>A0ABY2QUD6</accession>
<comment type="caution">
    <text evidence="2">The sequence shown here is derived from an EMBL/GenBank/DDBJ whole genome shotgun (WGS) entry which is preliminary data.</text>
</comment>
<evidence type="ECO:0000313" key="2">
    <source>
        <dbReference type="EMBL" id="THV13938.1"/>
    </source>
</evidence>
<keyword evidence="3" id="KW-1185">Reference proteome</keyword>
<sequence>MASSSDKGGKKGPDEKASDTRAPEGLDDFISNPAAAMAAATAFGLGMAAQMGRLFLGSLQGAMDVTGQLARQLEDERKAAEAEKAAAPDVKTEAPVGVTRTEPPAPKASAKVKAAKPAAPKAKAKAPVEAAVVKVEKPKPAPKAKAAATPKAKAVPEAAVTPKPKVKAAPKTKAAPKAEAKPKVEAKVEAAAPAPKPKKAPKTVSGKADDLKKIDGIGPKVEQVLKGRGITRFQDLAAMDEKALSALDKDLGLDGRVLRDDWAGQARQLAGGKARSGK</sequence>
<feature type="compositionally biased region" description="Low complexity" evidence="1">
    <location>
        <begin position="143"/>
        <end position="163"/>
    </location>
</feature>
<reference evidence="2 3" key="1">
    <citation type="submission" date="2019-04" db="EMBL/GenBank/DDBJ databases">
        <title>Genome sequence of strain 7209-2.</title>
        <authorList>
            <person name="Gao J."/>
            <person name="Sun J."/>
        </authorList>
    </citation>
    <scope>NUCLEOTIDE SEQUENCE [LARGE SCALE GENOMIC DNA]</scope>
    <source>
        <strain evidence="2 3">7209-2</strain>
    </source>
</reference>
<protein>
    <submittedName>
        <fullName evidence="2">5' DNA nuclease</fullName>
    </submittedName>
</protein>
<feature type="compositionally biased region" description="Low complexity" evidence="1">
    <location>
        <begin position="107"/>
        <end position="133"/>
    </location>
</feature>
<dbReference type="EMBL" id="STGT01000003">
    <property type="protein sequence ID" value="THV13938.1"/>
    <property type="molecule type" value="Genomic_DNA"/>
</dbReference>
<dbReference type="RefSeq" id="WP_136558626.1">
    <property type="nucleotide sequence ID" value="NZ_STGT01000003.1"/>
</dbReference>
<feature type="region of interest" description="Disordered" evidence="1">
    <location>
        <begin position="74"/>
        <end position="213"/>
    </location>
</feature>
<name>A0ABY2QUD6_9HYPH</name>
<proteinExistence type="predicted"/>
<organism evidence="2 3">
    <name type="scientific">Rhizobium rhizophilum</name>
    <dbReference type="NCBI Taxonomy" id="1850373"/>
    <lineage>
        <taxon>Bacteria</taxon>
        <taxon>Pseudomonadati</taxon>
        <taxon>Pseudomonadota</taxon>
        <taxon>Alphaproteobacteria</taxon>
        <taxon>Hyphomicrobiales</taxon>
        <taxon>Rhizobiaceae</taxon>
        <taxon>Rhizobium/Agrobacterium group</taxon>
        <taxon>Rhizobium</taxon>
    </lineage>
</organism>
<feature type="compositionally biased region" description="Basic and acidic residues" evidence="1">
    <location>
        <begin position="7"/>
        <end position="24"/>
    </location>
</feature>
<evidence type="ECO:0000313" key="3">
    <source>
        <dbReference type="Proteomes" id="UP000309667"/>
    </source>
</evidence>
<dbReference type="Gene3D" id="1.10.150.20">
    <property type="entry name" value="5' to 3' exonuclease, C-terminal subdomain"/>
    <property type="match status" value="1"/>
</dbReference>
<feature type="compositionally biased region" description="Basic and acidic residues" evidence="1">
    <location>
        <begin position="74"/>
        <end position="92"/>
    </location>
</feature>
<evidence type="ECO:0000256" key="1">
    <source>
        <dbReference type="SAM" id="MobiDB-lite"/>
    </source>
</evidence>
<gene>
    <name evidence="2" type="ORF">E9677_13675</name>
</gene>
<feature type="region of interest" description="Disordered" evidence="1">
    <location>
        <begin position="1"/>
        <end position="28"/>
    </location>
</feature>